<evidence type="ECO:0000256" key="1">
    <source>
        <dbReference type="SAM" id="MobiDB-lite"/>
    </source>
</evidence>
<evidence type="ECO:0000313" key="2">
    <source>
        <dbReference type="EMBL" id="GBP06405.1"/>
    </source>
</evidence>
<dbReference type="Proteomes" id="UP000299102">
    <property type="component" value="Unassembled WGS sequence"/>
</dbReference>
<proteinExistence type="predicted"/>
<dbReference type="EMBL" id="BGZK01004031">
    <property type="protein sequence ID" value="GBP06405.1"/>
    <property type="molecule type" value="Genomic_DNA"/>
</dbReference>
<comment type="caution">
    <text evidence="2">The sequence shown here is derived from an EMBL/GenBank/DDBJ whole genome shotgun (WGS) entry which is preliminary data.</text>
</comment>
<name>A0A4C1SWT8_EUMVA</name>
<gene>
    <name evidence="2" type="ORF">EVAR_100981_1</name>
</gene>
<dbReference type="AlphaFoldDB" id="A0A4C1SWT8"/>
<organism evidence="2 3">
    <name type="scientific">Eumeta variegata</name>
    <name type="common">Bagworm moth</name>
    <name type="synonym">Eumeta japonica</name>
    <dbReference type="NCBI Taxonomy" id="151549"/>
    <lineage>
        <taxon>Eukaryota</taxon>
        <taxon>Metazoa</taxon>
        <taxon>Ecdysozoa</taxon>
        <taxon>Arthropoda</taxon>
        <taxon>Hexapoda</taxon>
        <taxon>Insecta</taxon>
        <taxon>Pterygota</taxon>
        <taxon>Neoptera</taxon>
        <taxon>Endopterygota</taxon>
        <taxon>Lepidoptera</taxon>
        <taxon>Glossata</taxon>
        <taxon>Ditrysia</taxon>
        <taxon>Tineoidea</taxon>
        <taxon>Psychidae</taxon>
        <taxon>Oiketicinae</taxon>
        <taxon>Eumeta</taxon>
    </lineage>
</organism>
<accession>A0A4C1SWT8</accession>
<feature type="region of interest" description="Disordered" evidence="1">
    <location>
        <begin position="65"/>
        <end position="107"/>
    </location>
</feature>
<protein>
    <submittedName>
        <fullName evidence="2">Uncharacterized protein</fullName>
    </submittedName>
</protein>
<reference evidence="2 3" key="1">
    <citation type="journal article" date="2019" name="Commun. Biol.">
        <title>The bagworm genome reveals a unique fibroin gene that provides high tensile strength.</title>
        <authorList>
            <person name="Kono N."/>
            <person name="Nakamura H."/>
            <person name="Ohtoshi R."/>
            <person name="Tomita M."/>
            <person name="Numata K."/>
            <person name="Arakawa K."/>
        </authorList>
    </citation>
    <scope>NUCLEOTIDE SEQUENCE [LARGE SCALE GENOMIC DNA]</scope>
</reference>
<keyword evidence="3" id="KW-1185">Reference proteome</keyword>
<feature type="compositionally biased region" description="Polar residues" evidence="1">
    <location>
        <begin position="97"/>
        <end position="107"/>
    </location>
</feature>
<evidence type="ECO:0000313" key="3">
    <source>
        <dbReference type="Proteomes" id="UP000299102"/>
    </source>
</evidence>
<sequence length="107" mass="11343">MTLLSGLKANWKVKKLLRNTPRARNAINVRPPQPARDISSILLASGPGDGTGTTETTLARMWPDGAARPDIRSHQGKGGAVAGISLYKAREPPSDEPTGQPSRSTCV</sequence>